<dbReference type="InterPro" id="IPR001837">
    <property type="entry name" value="Adenylate_cyclase-assoc_CAP"/>
</dbReference>
<protein>
    <recommendedName>
        <fullName evidence="3">CAP N-terminal domain-containing protein</fullName>
    </recommendedName>
</protein>
<comment type="similarity">
    <text evidence="1">Belongs to the CAP family.</text>
</comment>
<dbReference type="GO" id="GO:0003779">
    <property type="term" value="F:actin binding"/>
    <property type="evidence" value="ECO:0007669"/>
    <property type="project" value="InterPro"/>
</dbReference>
<evidence type="ECO:0000313" key="4">
    <source>
        <dbReference type="EMBL" id="EYC32483.1"/>
    </source>
</evidence>
<dbReference type="GO" id="GO:0008179">
    <property type="term" value="F:adenylate cyclase binding"/>
    <property type="evidence" value="ECO:0007669"/>
    <property type="project" value="TreeGrafter"/>
</dbReference>
<proteinExistence type="inferred from homology"/>
<gene>
    <name evidence="4" type="primary">Acey_s0003.g1606</name>
    <name evidence="4" type="ORF">Y032_0003g1606</name>
</gene>
<dbReference type="Gene3D" id="1.25.40.330">
    <property type="entry name" value="Adenylate cyclase-associated CAP, N-terminal domain"/>
    <property type="match status" value="1"/>
</dbReference>
<dbReference type="PANTHER" id="PTHR10652">
    <property type="entry name" value="ADENYLYL CYCLASE-ASSOCIATED PROTEIN"/>
    <property type="match status" value="1"/>
</dbReference>
<feature type="region of interest" description="Disordered" evidence="2">
    <location>
        <begin position="217"/>
        <end position="279"/>
    </location>
</feature>
<dbReference type="STRING" id="53326.A0A016W0E8"/>
<feature type="region of interest" description="Disordered" evidence="2">
    <location>
        <begin position="714"/>
        <end position="747"/>
    </location>
</feature>
<dbReference type="SUPFAM" id="SSF101278">
    <property type="entry name" value="N-terminal domain of adenylylcyclase associated protein, CAP"/>
    <property type="match status" value="1"/>
</dbReference>
<dbReference type="AlphaFoldDB" id="A0A016W0E8"/>
<evidence type="ECO:0000256" key="2">
    <source>
        <dbReference type="SAM" id="MobiDB-lite"/>
    </source>
</evidence>
<feature type="compositionally biased region" description="Pro residues" evidence="2">
    <location>
        <begin position="736"/>
        <end position="747"/>
    </location>
</feature>
<dbReference type="GO" id="GO:0007015">
    <property type="term" value="P:actin filament organization"/>
    <property type="evidence" value="ECO:0007669"/>
    <property type="project" value="TreeGrafter"/>
</dbReference>
<name>A0A016W0E8_9BILA</name>
<comment type="caution">
    <text evidence="4">The sequence shown here is derived from an EMBL/GenBank/DDBJ whole genome shotgun (WGS) entry which is preliminary data.</text>
</comment>
<evidence type="ECO:0000259" key="3">
    <source>
        <dbReference type="Pfam" id="PF21938"/>
    </source>
</evidence>
<dbReference type="InterPro" id="IPR053950">
    <property type="entry name" value="CAP_N"/>
</dbReference>
<dbReference type="GO" id="GO:0000902">
    <property type="term" value="P:cell morphogenesis"/>
    <property type="evidence" value="ECO:0007669"/>
    <property type="project" value="TreeGrafter"/>
</dbReference>
<dbReference type="Pfam" id="PF21938">
    <property type="entry name" value="CAP_N"/>
    <property type="match status" value="1"/>
</dbReference>
<keyword evidence="5" id="KW-1185">Reference proteome</keyword>
<organism evidence="4 5">
    <name type="scientific">Ancylostoma ceylanicum</name>
    <dbReference type="NCBI Taxonomy" id="53326"/>
    <lineage>
        <taxon>Eukaryota</taxon>
        <taxon>Metazoa</taxon>
        <taxon>Ecdysozoa</taxon>
        <taxon>Nematoda</taxon>
        <taxon>Chromadorea</taxon>
        <taxon>Rhabditida</taxon>
        <taxon>Rhabditina</taxon>
        <taxon>Rhabditomorpha</taxon>
        <taxon>Strongyloidea</taxon>
        <taxon>Ancylostomatidae</taxon>
        <taxon>Ancylostomatinae</taxon>
        <taxon>Ancylostoma</taxon>
    </lineage>
</organism>
<feature type="domain" description="CAP N-terminal" evidence="3">
    <location>
        <begin position="550"/>
        <end position="708"/>
    </location>
</feature>
<evidence type="ECO:0000256" key="1">
    <source>
        <dbReference type="ARBA" id="ARBA00007659"/>
    </source>
</evidence>
<dbReference type="GO" id="GO:0019933">
    <property type="term" value="P:cAMP-mediated signaling"/>
    <property type="evidence" value="ECO:0007669"/>
    <property type="project" value="TreeGrafter"/>
</dbReference>
<dbReference type="InterPro" id="IPR036222">
    <property type="entry name" value="CAP_N_sf"/>
</dbReference>
<dbReference type="OrthoDB" id="1601at2759"/>
<dbReference type="Proteomes" id="UP000024635">
    <property type="component" value="Unassembled WGS sequence"/>
</dbReference>
<evidence type="ECO:0000313" key="5">
    <source>
        <dbReference type="Proteomes" id="UP000024635"/>
    </source>
</evidence>
<dbReference type="EMBL" id="JARK01001339">
    <property type="protein sequence ID" value="EYC32483.1"/>
    <property type="molecule type" value="Genomic_DNA"/>
</dbReference>
<accession>A0A016W0E8</accession>
<dbReference type="FunFam" id="1.25.40.330:FF:000001">
    <property type="entry name" value="Adenylyl cyclase-associated protein"/>
    <property type="match status" value="1"/>
</dbReference>
<dbReference type="GO" id="GO:0005737">
    <property type="term" value="C:cytoplasm"/>
    <property type="evidence" value="ECO:0007669"/>
    <property type="project" value="TreeGrafter"/>
</dbReference>
<reference evidence="5" key="1">
    <citation type="journal article" date="2015" name="Nat. Genet.">
        <title>The genome and transcriptome of the zoonotic hookworm Ancylostoma ceylanicum identify infection-specific gene families.</title>
        <authorList>
            <person name="Schwarz E.M."/>
            <person name="Hu Y."/>
            <person name="Antoshechkin I."/>
            <person name="Miller M.M."/>
            <person name="Sternberg P.W."/>
            <person name="Aroian R.V."/>
        </authorList>
    </citation>
    <scope>NUCLEOTIDE SEQUENCE</scope>
    <source>
        <strain evidence="5">HY135</strain>
    </source>
</reference>
<dbReference type="PANTHER" id="PTHR10652:SF0">
    <property type="entry name" value="ADENYLYL CYCLASE-ASSOCIATED PROTEIN"/>
    <property type="match status" value="1"/>
</dbReference>
<sequence length="747" mass="83744">MDVLYLNTPRPYNRYPKGYRPLTGDRGTLRPSTSLGLLSSGNGFDPLNQQFGSQSYSSLVSDRYDYPPVSDDRRSYVLTSPDRLSPSWDSQPAVEYYKVWDPPADSSHHYRNPQLEPPQSLDVHEHSEKFLERLKREKKDLEELRDYSSFTGTYPYHFERAQSMNRTYGENLAPTYEFYDAPETAWRNGSVPLLPKTSSDSRIFSNYEPSAKRFSAMMSSSSNDHRRGFNRSSATRRQPEWRASKGGFFASKQKRDPAWMTNPAPPFDIGGSDEVSHQISTPEDWGRHHFQDVNNPSLAPGFPNRESVQGPNKAQALRRHDANEFITHMRSPEVNYVMESAPPYVESLRRKQRIQDLDRREVLPSTVINDNISLSSLDACAVPLEPVVGNHRVASRRKERSFAIISRPQTPPVTLRNASYGLDRNSFPHADASYPVEDKPQNLVKSNAPSTFYESSESSRIWDRSIESPSHLYDDRNTPDIVSPSHFPPLSDNIQRGNSARSNGILVKGHNGGPRSFKKVVFQCDSIDDNQSPAAGSAAASEAPPHVKAYENALSDVTDRWSVLSKEIGGDVATMRDKVMEVFSALKNFLWIAASRLEPSPDEVQKLVAPMVNLMTDISSFKDSKRNTPQFNHLCAVAEGIPAVGWVLVKKTPAPYVKEMLDSAMFYINRILKEFKEGDQKHVEWARAWKELLETMQTFVRQTHTTGLVWNSAPGCSAPSSGDHAAGGHNQAVGGPAPPPPPPPPPC</sequence>